<feature type="region of interest" description="Disordered" evidence="1">
    <location>
        <begin position="57"/>
        <end position="87"/>
    </location>
</feature>
<accession>A0A3N1GTZ8</accession>
<evidence type="ECO:0000256" key="1">
    <source>
        <dbReference type="SAM" id="MobiDB-lite"/>
    </source>
</evidence>
<dbReference type="AlphaFoldDB" id="A0A3N1GTZ8"/>
<feature type="region of interest" description="Disordered" evidence="1">
    <location>
        <begin position="138"/>
        <end position="167"/>
    </location>
</feature>
<proteinExistence type="predicted"/>
<dbReference type="EMBL" id="RJKL01000001">
    <property type="protein sequence ID" value="ROP33719.1"/>
    <property type="molecule type" value="Genomic_DNA"/>
</dbReference>
<gene>
    <name evidence="2" type="ORF">EDD30_6755</name>
</gene>
<reference evidence="2 3" key="1">
    <citation type="submission" date="2018-11" db="EMBL/GenBank/DDBJ databases">
        <title>Sequencing the genomes of 1000 actinobacteria strains.</title>
        <authorList>
            <person name="Klenk H.-P."/>
        </authorList>
    </citation>
    <scope>NUCLEOTIDE SEQUENCE [LARGE SCALE GENOMIC DNA]</scope>
    <source>
        <strain evidence="2 3">DSM 43634</strain>
    </source>
</reference>
<sequence length="293" mass="32295">MRPVVAFPRALGYRKEALSHFDRRTRRCIVRRVKECMSRAMSDAGTPRLPKLLRTAEGKERTLPATVRSSEETSATEPASHRLRDRHQNRRKLRAVLLPSDLITSTDRERGRLAGRLLCDRCPVQAAISTVAAAGGYDTFRRSPGRRVGGSPGRRSRSGDRGRPATRTRLLRQLRYLTVLAAQITLLRLSRRQKTARLLTAASGDPLTAPLPPPGSLSSTSAQPRNAYKSDDFSWPGSSSTMHTNRHVSATPCDTCVHGPTSALPMATRHPTATVPAHRVAEFGSILKGWLLE</sequence>
<organism evidence="2 3">
    <name type="scientific">Couchioplanes caeruleus</name>
    <dbReference type="NCBI Taxonomy" id="56438"/>
    <lineage>
        <taxon>Bacteria</taxon>
        <taxon>Bacillati</taxon>
        <taxon>Actinomycetota</taxon>
        <taxon>Actinomycetes</taxon>
        <taxon>Micromonosporales</taxon>
        <taxon>Micromonosporaceae</taxon>
        <taxon>Couchioplanes</taxon>
    </lineage>
</organism>
<name>A0A3N1GTZ8_9ACTN</name>
<protein>
    <submittedName>
        <fullName evidence="2">Uncharacterized protein</fullName>
    </submittedName>
</protein>
<evidence type="ECO:0000313" key="2">
    <source>
        <dbReference type="EMBL" id="ROP33719.1"/>
    </source>
</evidence>
<evidence type="ECO:0000313" key="3">
    <source>
        <dbReference type="Proteomes" id="UP000271683"/>
    </source>
</evidence>
<dbReference type="Proteomes" id="UP000271683">
    <property type="component" value="Unassembled WGS sequence"/>
</dbReference>
<feature type="region of interest" description="Disordered" evidence="1">
    <location>
        <begin position="201"/>
        <end position="227"/>
    </location>
</feature>
<comment type="caution">
    <text evidence="2">The sequence shown here is derived from an EMBL/GenBank/DDBJ whole genome shotgun (WGS) entry which is preliminary data.</text>
</comment>